<comment type="caution">
    <text evidence="7">The sequence shown here is derived from an EMBL/GenBank/DDBJ whole genome shotgun (WGS) entry which is preliminary data.</text>
</comment>
<dbReference type="PANTHER" id="PTHR12270:SF52">
    <property type="entry name" value="GLYCOSYLTRANSFERASE-LIKE PROTEIN GNT13-RELATED"/>
    <property type="match status" value="1"/>
</dbReference>
<dbReference type="EMBL" id="MCFE01000011">
    <property type="protein sequence ID" value="ORY07087.1"/>
    <property type="molecule type" value="Genomic_DNA"/>
</dbReference>
<organism evidence="7 8">
    <name type="scientific">Basidiobolus meristosporus CBS 931.73</name>
    <dbReference type="NCBI Taxonomy" id="1314790"/>
    <lineage>
        <taxon>Eukaryota</taxon>
        <taxon>Fungi</taxon>
        <taxon>Fungi incertae sedis</taxon>
        <taxon>Zoopagomycota</taxon>
        <taxon>Entomophthoromycotina</taxon>
        <taxon>Basidiobolomycetes</taxon>
        <taxon>Basidiobolales</taxon>
        <taxon>Basidiobolaceae</taxon>
        <taxon>Basidiobolus</taxon>
    </lineage>
</organism>
<comment type="subcellular location">
    <subcellularLocation>
        <location evidence="1">Membrane</location>
        <topology evidence="1">Single-pass type II membrane protein</topology>
    </subcellularLocation>
</comment>
<dbReference type="GO" id="GO:0042285">
    <property type="term" value="F:xylosyltransferase activity"/>
    <property type="evidence" value="ECO:0007669"/>
    <property type="project" value="TreeGrafter"/>
</dbReference>
<evidence type="ECO:0000256" key="2">
    <source>
        <dbReference type="ARBA" id="ARBA00022692"/>
    </source>
</evidence>
<keyword evidence="5" id="KW-0472">Membrane</keyword>
<evidence type="ECO:0000256" key="1">
    <source>
        <dbReference type="ARBA" id="ARBA00004606"/>
    </source>
</evidence>
<evidence type="ECO:0000256" key="5">
    <source>
        <dbReference type="ARBA" id="ARBA00023136"/>
    </source>
</evidence>
<evidence type="ECO:0000256" key="6">
    <source>
        <dbReference type="ARBA" id="ARBA00023180"/>
    </source>
</evidence>
<dbReference type="InterPro" id="IPR029044">
    <property type="entry name" value="Nucleotide-diphossugar_trans"/>
</dbReference>
<dbReference type="STRING" id="1314790.A0A1Y1ZAR3"/>
<keyword evidence="3" id="KW-0735">Signal-anchor</keyword>
<reference evidence="7 8" key="1">
    <citation type="submission" date="2016-07" db="EMBL/GenBank/DDBJ databases">
        <title>Pervasive Adenine N6-methylation of Active Genes in Fungi.</title>
        <authorList>
            <consortium name="DOE Joint Genome Institute"/>
            <person name="Mondo S.J."/>
            <person name="Dannebaum R.O."/>
            <person name="Kuo R.C."/>
            <person name="Labutti K."/>
            <person name="Haridas S."/>
            <person name="Kuo A."/>
            <person name="Salamov A."/>
            <person name="Ahrendt S.R."/>
            <person name="Lipzen A."/>
            <person name="Sullivan W."/>
            <person name="Andreopoulos W.B."/>
            <person name="Clum A."/>
            <person name="Lindquist E."/>
            <person name="Daum C."/>
            <person name="Ramamoorthy G.K."/>
            <person name="Gryganskyi A."/>
            <person name="Culley D."/>
            <person name="Magnuson J.K."/>
            <person name="James T.Y."/>
            <person name="O'Malley M.A."/>
            <person name="Stajich J.E."/>
            <person name="Spatafora J.W."/>
            <person name="Visel A."/>
            <person name="Grigoriev I.V."/>
        </authorList>
    </citation>
    <scope>NUCLEOTIDE SEQUENCE [LARGE SCALE GENOMIC DNA]</scope>
    <source>
        <strain evidence="7 8">CBS 931.73</strain>
    </source>
</reference>
<keyword evidence="2" id="KW-0812">Transmembrane</keyword>
<dbReference type="GO" id="GO:0035269">
    <property type="term" value="P:protein O-linked glycosylation via mannose"/>
    <property type="evidence" value="ECO:0007669"/>
    <property type="project" value="TreeGrafter"/>
</dbReference>
<protein>
    <recommendedName>
        <fullName evidence="9">Glycosyltransferase family 49 protein</fullName>
    </recommendedName>
</protein>
<accession>A0A1Y1ZAR3</accession>
<evidence type="ECO:0008006" key="9">
    <source>
        <dbReference type="Google" id="ProtNLM"/>
    </source>
</evidence>
<dbReference type="Proteomes" id="UP000193498">
    <property type="component" value="Unassembled WGS sequence"/>
</dbReference>
<gene>
    <name evidence="7" type="ORF">K493DRAFT_366931</name>
</gene>
<keyword evidence="8" id="KW-1185">Reference proteome</keyword>
<dbReference type="Gene3D" id="3.90.550.10">
    <property type="entry name" value="Spore Coat Polysaccharide Biosynthesis Protein SpsA, Chain A"/>
    <property type="match status" value="1"/>
</dbReference>
<name>A0A1Y1ZAR3_9FUNG</name>
<keyword evidence="6" id="KW-0325">Glycoprotein</keyword>
<evidence type="ECO:0000256" key="3">
    <source>
        <dbReference type="ARBA" id="ARBA00022968"/>
    </source>
</evidence>
<dbReference type="PANTHER" id="PTHR12270">
    <property type="entry name" value="GLYCOSYLTRANSFERASE-RELATED"/>
    <property type="match status" value="1"/>
</dbReference>
<dbReference type="OrthoDB" id="411524at2759"/>
<evidence type="ECO:0000313" key="8">
    <source>
        <dbReference type="Proteomes" id="UP000193498"/>
    </source>
</evidence>
<dbReference type="GO" id="GO:0016020">
    <property type="term" value="C:membrane"/>
    <property type="evidence" value="ECO:0007669"/>
    <property type="project" value="UniProtKB-SubCell"/>
</dbReference>
<sequence>MLSFVLCNVGNLLEVASYFENQLQGNTHEEEEIVFVQPPNIQFSEDTISLVAQFSVNRLARFEGVIKSWPGPISAVIYLTEASEIPILHNYFQALEDPNLYDRVTLTLVKPRYDQLERYQYPINRLRNLGIKAAHTTYIYVMDVDFIPSPQLYQYARDHLVDMISKSTQPIAFVVPCVAIQENYSGVFPATVADLQKLFTNGDAYITDPRAGHGPTQYGLLLTPSIFRSKPYYEVCFESQWEPYYIVSKKGLHPLYDERFKNQGGDKQQHALHLNALGYRFLVLKDHFMYHLDHAKFSWPGGGFRSKQNTATFNFFGDYLPEMRRRFGSTFKWPRGCQNPFVLEQKRSLLGAAMH</sequence>
<dbReference type="AlphaFoldDB" id="A0A1Y1ZAR3"/>
<evidence type="ECO:0000313" key="7">
    <source>
        <dbReference type="EMBL" id="ORY07087.1"/>
    </source>
</evidence>
<dbReference type="SUPFAM" id="SSF53448">
    <property type="entry name" value="Nucleotide-diphospho-sugar transferases"/>
    <property type="match status" value="1"/>
</dbReference>
<dbReference type="GO" id="GO:0015020">
    <property type="term" value="F:glucuronosyltransferase activity"/>
    <property type="evidence" value="ECO:0007669"/>
    <property type="project" value="TreeGrafter"/>
</dbReference>
<dbReference type="InParanoid" id="A0A1Y1ZAR3"/>
<proteinExistence type="predicted"/>
<dbReference type="InterPro" id="IPR051292">
    <property type="entry name" value="Xyl/GlcA_transferase"/>
</dbReference>
<keyword evidence="4" id="KW-1133">Transmembrane helix</keyword>
<dbReference type="Pfam" id="PF13896">
    <property type="entry name" value="Glyco_transf_49"/>
    <property type="match status" value="1"/>
</dbReference>
<evidence type="ECO:0000256" key="4">
    <source>
        <dbReference type="ARBA" id="ARBA00022989"/>
    </source>
</evidence>